<dbReference type="GO" id="GO:0005524">
    <property type="term" value="F:ATP binding"/>
    <property type="evidence" value="ECO:0007669"/>
    <property type="project" value="UniProtKB-UniRule"/>
</dbReference>
<keyword evidence="7" id="KW-1133">Transmembrane helix</keyword>
<dbReference type="Proteomes" id="UP001064489">
    <property type="component" value="Chromosome 13"/>
</dbReference>
<dbReference type="InterPro" id="IPR011009">
    <property type="entry name" value="Kinase-like_dom_sf"/>
</dbReference>
<reference evidence="9 10" key="1">
    <citation type="journal article" date="2022" name="Plant J.">
        <title>Strategies of tolerance reflected in two North American maple genomes.</title>
        <authorList>
            <person name="McEvoy S.L."/>
            <person name="Sezen U.U."/>
            <person name="Trouern-Trend A."/>
            <person name="McMahon S.M."/>
            <person name="Schaberg P.G."/>
            <person name="Yang J."/>
            <person name="Wegrzyn J.L."/>
            <person name="Swenson N.G."/>
        </authorList>
    </citation>
    <scope>NUCLEOTIDE SEQUENCE [LARGE SCALE GENOMIC DNA]</scope>
    <source>
        <strain evidence="9">91603</strain>
    </source>
</reference>
<dbReference type="GO" id="GO:0005886">
    <property type="term" value="C:plasma membrane"/>
    <property type="evidence" value="ECO:0007669"/>
    <property type="project" value="TreeGrafter"/>
</dbReference>
<evidence type="ECO:0000259" key="8">
    <source>
        <dbReference type="PROSITE" id="PS50011"/>
    </source>
</evidence>
<dbReference type="SUPFAM" id="SSF56112">
    <property type="entry name" value="Protein kinase-like (PK-like)"/>
    <property type="match status" value="1"/>
</dbReference>
<evidence type="ECO:0000256" key="6">
    <source>
        <dbReference type="PROSITE-ProRule" id="PRU10141"/>
    </source>
</evidence>
<feature type="binding site" evidence="6">
    <location>
        <position position="234"/>
    </location>
    <ligand>
        <name>ATP</name>
        <dbReference type="ChEBI" id="CHEBI:30616"/>
    </ligand>
</feature>
<evidence type="ECO:0000256" key="5">
    <source>
        <dbReference type="ARBA" id="ARBA00022840"/>
    </source>
</evidence>
<dbReference type="Gene3D" id="3.30.200.20">
    <property type="entry name" value="Phosphorylase Kinase, domain 1"/>
    <property type="match status" value="1"/>
</dbReference>
<keyword evidence="10" id="KW-1185">Reference proteome</keyword>
<dbReference type="PROSITE" id="PS00107">
    <property type="entry name" value="PROTEIN_KINASE_ATP"/>
    <property type="match status" value="1"/>
</dbReference>
<evidence type="ECO:0000256" key="3">
    <source>
        <dbReference type="ARBA" id="ARBA00022741"/>
    </source>
</evidence>
<dbReference type="PANTHER" id="PTHR27002">
    <property type="entry name" value="RECEPTOR-LIKE SERINE/THREONINE-PROTEIN KINASE SD1-8"/>
    <property type="match status" value="1"/>
</dbReference>
<dbReference type="AlphaFoldDB" id="A0AAD5P3Q7"/>
<dbReference type="InterPro" id="IPR000719">
    <property type="entry name" value="Prot_kinase_dom"/>
</dbReference>
<dbReference type="GO" id="GO:0004674">
    <property type="term" value="F:protein serine/threonine kinase activity"/>
    <property type="evidence" value="ECO:0007669"/>
    <property type="project" value="UniProtKB-KW"/>
</dbReference>
<evidence type="ECO:0000313" key="9">
    <source>
        <dbReference type="EMBL" id="KAI9197721.1"/>
    </source>
</evidence>
<evidence type="ECO:0000313" key="10">
    <source>
        <dbReference type="Proteomes" id="UP001064489"/>
    </source>
</evidence>
<keyword evidence="1" id="KW-0723">Serine/threonine-protein kinase</keyword>
<organism evidence="9 10">
    <name type="scientific">Acer negundo</name>
    <name type="common">Box elder</name>
    <dbReference type="NCBI Taxonomy" id="4023"/>
    <lineage>
        <taxon>Eukaryota</taxon>
        <taxon>Viridiplantae</taxon>
        <taxon>Streptophyta</taxon>
        <taxon>Embryophyta</taxon>
        <taxon>Tracheophyta</taxon>
        <taxon>Spermatophyta</taxon>
        <taxon>Magnoliopsida</taxon>
        <taxon>eudicotyledons</taxon>
        <taxon>Gunneridae</taxon>
        <taxon>Pentapetalae</taxon>
        <taxon>rosids</taxon>
        <taxon>malvids</taxon>
        <taxon>Sapindales</taxon>
        <taxon>Sapindaceae</taxon>
        <taxon>Hippocastanoideae</taxon>
        <taxon>Acereae</taxon>
        <taxon>Acer</taxon>
    </lineage>
</organism>
<dbReference type="PANTHER" id="PTHR27002:SF804">
    <property type="entry name" value="OS02G0710500 PROTEIN"/>
    <property type="match status" value="1"/>
</dbReference>
<sequence length="391" mass="44200">MAIAAVLSSASTTNIRWFLWLFYFLSLFMSQSCLAYHDQFNFNHGRLFSRKLCPGSCSMNFELQPLFRDSTVSESTHLSASSNPRRNGMKNRASKMYLSVSAAALVLIAVSSTWHMRRRDSLFQEEQENIRETEVNRSGNDDISDDNLRRGSENQMVSERRPVFQLDVIRKFKKYFSIETKIRNQVEFQGLPSFPLKVILKATQYFSDDRILGEGSFGVVYMGQLDDGGLIAVKRLSPSSLFAEALVNEVSTLANLQHKNVIKILGYCIKRDEKMLIYELMSNGSLDNFIFDSIMDIRLAEWKTRKNIINGIARAQYYSSDIEYISASEGSISSLTSNEGELAAEDRISAFTLGKGKTQRMAARDLSVDGRVWKALRNAILNATAEVKVGL</sequence>
<evidence type="ECO:0000256" key="7">
    <source>
        <dbReference type="SAM" id="Phobius"/>
    </source>
</evidence>
<feature type="domain" description="Protein kinase" evidence="8">
    <location>
        <begin position="206"/>
        <end position="391"/>
    </location>
</feature>
<evidence type="ECO:0000256" key="4">
    <source>
        <dbReference type="ARBA" id="ARBA00022777"/>
    </source>
</evidence>
<feature type="transmembrane region" description="Helical" evidence="7">
    <location>
        <begin position="17"/>
        <end position="36"/>
    </location>
</feature>
<gene>
    <name evidence="9" type="ORF">LWI28_003114</name>
</gene>
<keyword evidence="7" id="KW-0472">Membrane</keyword>
<keyword evidence="4" id="KW-0418">Kinase</keyword>
<feature type="transmembrane region" description="Helical" evidence="7">
    <location>
        <begin position="96"/>
        <end position="116"/>
    </location>
</feature>
<evidence type="ECO:0000256" key="2">
    <source>
        <dbReference type="ARBA" id="ARBA00022679"/>
    </source>
</evidence>
<comment type="caution">
    <text evidence="9">The sequence shown here is derived from an EMBL/GenBank/DDBJ whole genome shotgun (WGS) entry which is preliminary data.</text>
</comment>
<name>A0AAD5P3Q7_ACENE</name>
<dbReference type="PROSITE" id="PS50011">
    <property type="entry name" value="PROTEIN_KINASE_DOM"/>
    <property type="match status" value="1"/>
</dbReference>
<dbReference type="Pfam" id="PF07714">
    <property type="entry name" value="PK_Tyr_Ser-Thr"/>
    <property type="match status" value="1"/>
</dbReference>
<protein>
    <recommendedName>
        <fullName evidence="8">Protein kinase domain-containing protein</fullName>
    </recommendedName>
</protein>
<keyword evidence="3 6" id="KW-0547">Nucleotide-binding</keyword>
<keyword evidence="7" id="KW-0812">Transmembrane</keyword>
<proteinExistence type="predicted"/>
<dbReference type="InterPro" id="IPR001245">
    <property type="entry name" value="Ser-Thr/Tyr_kinase_cat_dom"/>
</dbReference>
<keyword evidence="2" id="KW-0808">Transferase</keyword>
<accession>A0AAD5P3Q7</accession>
<evidence type="ECO:0000256" key="1">
    <source>
        <dbReference type="ARBA" id="ARBA00022527"/>
    </source>
</evidence>
<dbReference type="InterPro" id="IPR017441">
    <property type="entry name" value="Protein_kinase_ATP_BS"/>
</dbReference>
<keyword evidence="5 6" id="KW-0067">ATP-binding</keyword>
<dbReference type="EMBL" id="JAJSOW010000002">
    <property type="protein sequence ID" value="KAI9197721.1"/>
    <property type="molecule type" value="Genomic_DNA"/>
</dbReference>